<dbReference type="PROSITE" id="PS50940">
    <property type="entry name" value="CHIT_BIND_II"/>
    <property type="match status" value="3"/>
</dbReference>
<feature type="domain" description="Chitin-binding type-2" evidence="8">
    <location>
        <begin position="184"/>
        <end position="240"/>
    </location>
</feature>
<accession>A0A7R9AGT0</accession>
<feature type="compositionally biased region" description="Acidic residues" evidence="6">
    <location>
        <begin position="265"/>
        <end position="310"/>
    </location>
</feature>
<evidence type="ECO:0000256" key="5">
    <source>
        <dbReference type="ARBA" id="ARBA00023180"/>
    </source>
</evidence>
<gene>
    <name evidence="9" type="ORF">DSTB1V02_LOCUS13481</name>
</gene>
<evidence type="ECO:0000256" key="3">
    <source>
        <dbReference type="ARBA" id="ARBA00022737"/>
    </source>
</evidence>
<dbReference type="SMART" id="SM00494">
    <property type="entry name" value="ChtBD2"/>
    <property type="match status" value="3"/>
</dbReference>
<evidence type="ECO:0000256" key="4">
    <source>
        <dbReference type="ARBA" id="ARBA00023157"/>
    </source>
</evidence>
<keyword evidence="4" id="KW-1015">Disulfide bond</keyword>
<name>A0A7R9AGT0_9CRUS</name>
<evidence type="ECO:0000313" key="10">
    <source>
        <dbReference type="Proteomes" id="UP000677054"/>
    </source>
</evidence>
<dbReference type="Gene3D" id="2.170.140.10">
    <property type="entry name" value="Chitin binding domain"/>
    <property type="match status" value="3"/>
</dbReference>
<dbReference type="InterPro" id="IPR002557">
    <property type="entry name" value="Chitin-bd_dom"/>
</dbReference>
<dbReference type="PANTHER" id="PTHR23301:SF0">
    <property type="entry name" value="CHITIN-BINDING TYPE-2 DOMAIN-CONTAINING PROTEIN-RELATED"/>
    <property type="match status" value="1"/>
</dbReference>
<evidence type="ECO:0000259" key="8">
    <source>
        <dbReference type="PROSITE" id="PS50940"/>
    </source>
</evidence>
<evidence type="ECO:0000256" key="7">
    <source>
        <dbReference type="SAM" id="SignalP"/>
    </source>
</evidence>
<keyword evidence="3" id="KW-0677">Repeat</keyword>
<organism evidence="9">
    <name type="scientific">Darwinula stevensoni</name>
    <dbReference type="NCBI Taxonomy" id="69355"/>
    <lineage>
        <taxon>Eukaryota</taxon>
        <taxon>Metazoa</taxon>
        <taxon>Ecdysozoa</taxon>
        <taxon>Arthropoda</taxon>
        <taxon>Crustacea</taxon>
        <taxon>Oligostraca</taxon>
        <taxon>Ostracoda</taxon>
        <taxon>Podocopa</taxon>
        <taxon>Podocopida</taxon>
        <taxon>Darwinulocopina</taxon>
        <taxon>Darwinuloidea</taxon>
        <taxon>Darwinulidae</taxon>
        <taxon>Darwinula</taxon>
    </lineage>
</organism>
<proteinExistence type="predicted"/>
<dbReference type="PANTHER" id="PTHR23301">
    <property type="entry name" value="CHITIN BINDING PERITROPHIN-A"/>
    <property type="match status" value="1"/>
</dbReference>
<protein>
    <recommendedName>
        <fullName evidence="8">Chitin-binding type-2 domain-containing protein</fullName>
    </recommendedName>
</protein>
<dbReference type="EMBL" id="CAJPEV010006521">
    <property type="protein sequence ID" value="CAG0904179.1"/>
    <property type="molecule type" value="Genomic_DNA"/>
</dbReference>
<keyword evidence="1" id="KW-0147">Chitin-binding</keyword>
<reference evidence="9" key="1">
    <citation type="submission" date="2020-11" db="EMBL/GenBank/DDBJ databases">
        <authorList>
            <person name="Tran Van P."/>
        </authorList>
    </citation>
    <scope>NUCLEOTIDE SEQUENCE</scope>
</reference>
<sequence length="310" mass="35815">MRIHKCFFASPLTMQVWVGLVLLFPAIHGFACRDGDTWRVGDSCDLYWECRGGRPHIRQCDPGLQFHQLLKRCSPLQDLSGCIPSHGGFGRQDMTSTTTPSGPYQCPDDEEAYYPHPKYCYLYYHCEDGYPELLSCYGDTNFDIGDRRCKNPLYVECPPRLPRGTTTPPPGRQDMTSTTTPSGPYQCPDDEEAYYPHPKYCYLYYHCEDGYPELLSCYGDTNFDIEDRHCKNPLYVECPPRLPRGTTTPPPGFFLARNDARSERDDDEWSERDDDDDERDDDDDERDDDDDDERDDDDNERDDDEGSGMR</sequence>
<dbReference type="InterPro" id="IPR051940">
    <property type="entry name" value="Chitin_bind-dev_reg"/>
</dbReference>
<keyword evidence="10" id="KW-1185">Reference proteome</keyword>
<dbReference type="AlphaFoldDB" id="A0A7R9AGT0"/>
<feature type="chain" id="PRO_5036209893" description="Chitin-binding type-2 domain-containing protein" evidence="7">
    <location>
        <begin position="30"/>
        <end position="310"/>
    </location>
</feature>
<dbReference type="Proteomes" id="UP000677054">
    <property type="component" value="Unassembled WGS sequence"/>
</dbReference>
<feature type="signal peptide" evidence="7">
    <location>
        <begin position="1"/>
        <end position="29"/>
    </location>
</feature>
<keyword evidence="2 7" id="KW-0732">Signal</keyword>
<dbReference type="EMBL" id="LR906038">
    <property type="protein sequence ID" value="CAD7253734.1"/>
    <property type="molecule type" value="Genomic_DNA"/>
</dbReference>
<evidence type="ECO:0000256" key="6">
    <source>
        <dbReference type="SAM" id="MobiDB-lite"/>
    </source>
</evidence>
<feature type="domain" description="Chitin-binding type-2" evidence="8">
    <location>
        <begin position="29"/>
        <end position="84"/>
    </location>
</feature>
<evidence type="ECO:0000313" key="9">
    <source>
        <dbReference type="EMBL" id="CAD7253734.1"/>
    </source>
</evidence>
<dbReference type="GO" id="GO:0008061">
    <property type="term" value="F:chitin binding"/>
    <property type="evidence" value="ECO:0007669"/>
    <property type="project" value="UniProtKB-KW"/>
</dbReference>
<feature type="domain" description="Chitin-binding type-2" evidence="8">
    <location>
        <begin position="103"/>
        <end position="159"/>
    </location>
</feature>
<dbReference type="Pfam" id="PF01607">
    <property type="entry name" value="CBM_14"/>
    <property type="match status" value="3"/>
</dbReference>
<feature type="compositionally biased region" description="Polar residues" evidence="6">
    <location>
        <begin position="174"/>
        <end position="183"/>
    </location>
</feature>
<keyword evidence="5" id="KW-0325">Glycoprotein</keyword>
<dbReference type="GO" id="GO:0005576">
    <property type="term" value="C:extracellular region"/>
    <property type="evidence" value="ECO:0007669"/>
    <property type="project" value="InterPro"/>
</dbReference>
<feature type="region of interest" description="Disordered" evidence="6">
    <location>
        <begin position="160"/>
        <end position="187"/>
    </location>
</feature>
<feature type="region of interest" description="Disordered" evidence="6">
    <location>
        <begin position="237"/>
        <end position="310"/>
    </location>
</feature>
<evidence type="ECO:0000256" key="1">
    <source>
        <dbReference type="ARBA" id="ARBA00022669"/>
    </source>
</evidence>
<evidence type="ECO:0000256" key="2">
    <source>
        <dbReference type="ARBA" id="ARBA00022729"/>
    </source>
</evidence>
<dbReference type="InterPro" id="IPR036508">
    <property type="entry name" value="Chitin-bd_dom_sf"/>
</dbReference>
<dbReference type="SUPFAM" id="SSF57625">
    <property type="entry name" value="Invertebrate chitin-binding proteins"/>
    <property type="match status" value="3"/>
</dbReference>